<sequence length="248" mass="27288">MSTRNARLTDRFAARAGRCDSFRSLGRLLGAATSKLGFRYFALLHHAASREDRPGLIRLHTYPEDWLQELERLAVRGDPIHRACARTPCAFSWGSVARLVAMTDADRRLLARGRAFGMQNGITVPLHAAGEPVASCSFVGARGVMLEAHHRHAAQSIAVHAFGAALRLLDRTAPPRLSRRERQCVRLIAEGKSDWEIGVILGLSAETVHGYVKRARAAYDVATRAQLVVCALRDHVIPFPQQSPRMGG</sequence>
<gene>
    <name evidence="5" type="ORF">SAMN06295910_0101</name>
</gene>
<dbReference type="InterPro" id="IPR036693">
    <property type="entry name" value="TF_LuxR_autoind-bd_dom_sf"/>
</dbReference>
<dbReference type="InterPro" id="IPR005143">
    <property type="entry name" value="TF_LuxR_autoind-bd_dom"/>
</dbReference>
<dbReference type="SUPFAM" id="SSF46894">
    <property type="entry name" value="C-terminal effector domain of the bipartite response regulators"/>
    <property type="match status" value="1"/>
</dbReference>
<evidence type="ECO:0000256" key="1">
    <source>
        <dbReference type="ARBA" id="ARBA00023015"/>
    </source>
</evidence>
<evidence type="ECO:0000313" key="5">
    <source>
        <dbReference type="EMBL" id="SMF61054.1"/>
    </source>
</evidence>
<dbReference type="GO" id="GO:0006355">
    <property type="term" value="P:regulation of DNA-templated transcription"/>
    <property type="evidence" value="ECO:0007669"/>
    <property type="project" value="InterPro"/>
</dbReference>
<dbReference type="PANTHER" id="PTHR44688:SF16">
    <property type="entry name" value="DNA-BINDING TRANSCRIPTIONAL ACTIVATOR DEVR_DOSR"/>
    <property type="match status" value="1"/>
</dbReference>
<evidence type="ECO:0000259" key="4">
    <source>
        <dbReference type="PROSITE" id="PS50043"/>
    </source>
</evidence>
<dbReference type="Proteomes" id="UP000192934">
    <property type="component" value="Chromosome I"/>
</dbReference>
<feature type="domain" description="HTH luxR-type" evidence="4">
    <location>
        <begin position="170"/>
        <end position="235"/>
    </location>
</feature>
<dbReference type="EMBL" id="LT840185">
    <property type="protein sequence ID" value="SMF61054.1"/>
    <property type="molecule type" value="Genomic_DNA"/>
</dbReference>
<dbReference type="Gene3D" id="1.10.10.10">
    <property type="entry name" value="Winged helix-like DNA-binding domain superfamily/Winged helix DNA-binding domain"/>
    <property type="match status" value="1"/>
</dbReference>
<proteinExistence type="predicted"/>
<dbReference type="Pfam" id="PF00196">
    <property type="entry name" value="GerE"/>
    <property type="match status" value="1"/>
</dbReference>
<accession>A0A1X7FYG7</accession>
<dbReference type="InterPro" id="IPR000792">
    <property type="entry name" value="Tscrpt_reg_LuxR_C"/>
</dbReference>
<keyword evidence="6" id="KW-1185">Reference proteome</keyword>
<dbReference type="STRING" id="941907.SAMN06295910_0101"/>
<dbReference type="SUPFAM" id="SSF75516">
    <property type="entry name" value="Pheromone-binding domain of LuxR-like quorum-sensing transcription factors"/>
    <property type="match status" value="1"/>
</dbReference>
<dbReference type="SMART" id="SM00421">
    <property type="entry name" value="HTH_LUXR"/>
    <property type="match status" value="1"/>
</dbReference>
<evidence type="ECO:0000256" key="2">
    <source>
        <dbReference type="ARBA" id="ARBA00023125"/>
    </source>
</evidence>
<evidence type="ECO:0000256" key="3">
    <source>
        <dbReference type="ARBA" id="ARBA00023163"/>
    </source>
</evidence>
<dbReference type="CDD" id="cd06170">
    <property type="entry name" value="LuxR_C_like"/>
    <property type="match status" value="1"/>
</dbReference>
<reference evidence="6" key="1">
    <citation type="submission" date="2017-04" db="EMBL/GenBank/DDBJ databases">
        <authorList>
            <person name="Varghese N."/>
            <person name="Submissions S."/>
        </authorList>
    </citation>
    <scope>NUCLEOTIDE SEQUENCE [LARGE SCALE GENOMIC DNA]</scope>
    <source>
        <strain evidence="6">Dd16</strain>
    </source>
</reference>
<keyword evidence="3" id="KW-0804">Transcription</keyword>
<organism evidence="5 6">
    <name type="scientific">Allosphingosinicella indica</name>
    <dbReference type="NCBI Taxonomy" id="941907"/>
    <lineage>
        <taxon>Bacteria</taxon>
        <taxon>Pseudomonadati</taxon>
        <taxon>Pseudomonadota</taxon>
        <taxon>Alphaproteobacteria</taxon>
        <taxon>Sphingomonadales</taxon>
        <taxon>Sphingomonadaceae</taxon>
        <taxon>Allosphingosinicella</taxon>
    </lineage>
</organism>
<dbReference type="PANTHER" id="PTHR44688">
    <property type="entry name" value="DNA-BINDING TRANSCRIPTIONAL ACTIVATOR DEVR_DOSR"/>
    <property type="match status" value="1"/>
</dbReference>
<evidence type="ECO:0000313" key="6">
    <source>
        <dbReference type="Proteomes" id="UP000192934"/>
    </source>
</evidence>
<dbReference type="Pfam" id="PF03472">
    <property type="entry name" value="Autoind_bind"/>
    <property type="match status" value="1"/>
</dbReference>
<name>A0A1X7FYG7_9SPHN</name>
<dbReference type="InterPro" id="IPR036388">
    <property type="entry name" value="WH-like_DNA-bd_sf"/>
</dbReference>
<dbReference type="PROSITE" id="PS50043">
    <property type="entry name" value="HTH_LUXR_2"/>
    <property type="match status" value="1"/>
</dbReference>
<dbReference type="PRINTS" id="PR00038">
    <property type="entry name" value="HTHLUXR"/>
</dbReference>
<keyword evidence="1" id="KW-0805">Transcription regulation</keyword>
<protein>
    <submittedName>
        <fullName evidence="5">LuxR family transcriptional regulator, quorum-sensing system regulator CciR</fullName>
    </submittedName>
</protein>
<dbReference type="GO" id="GO:0003677">
    <property type="term" value="F:DNA binding"/>
    <property type="evidence" value="ECO:0007669"/>
    <property type="project" value="UniProtKB-KW"/>
</dbReference>
<dbReference type="Gene3D" id="3.30.450.80">
    <property type="entry name" value="Transcription factor LuxR-like, autoinducer-binding domain"/>
    <property type="match status" value="1"/>
</dbReference>
<dbReference type="AlphaFoldDB" id="A0A1X7FYG7"/>
<keyword evidence="2" id="KW-0238">DNA-binding</keyword>
<dbReference type="InterPro" id="IPR016032">
    <property type="entry name" value="Sig_transdc_resp-reg_C-effctor"/>
</dbReference>